<sequence>MDPISGGKGLTAQEKEYKNLQSKIVECQIPWYIHNSTMAHCKLSEESCRFIREQWHYKDKPSIVVLNSQAQVKCQNAIHMIRAYGFGAYPFTSAVEENLLREEGWIVFTTNHVTQRACGIKEKKHILLFGGDEKGIQNFDEKAKTLVTVSTDKLIKEKDISIQLVPIGKDNFEHFWSGVESLFISQAQRRTRIDNEGSILRKEIQKLLSFKNESTTWAVLSTGPSVVMVNEINTVMKFLDEFSEWKGKALKTTFKEYFESGNTIEKKETSQGQDCCHMEIPFIPGITPEPMTCSQCKASMETYIKFNCCHKALKDAAANKRP</sequence>
<dbReference type="PANTHER" id="PTHR33232">
    <property type="entry name" value="PROTEIN SIEVE ELEMENT OCCLUSION B-LIKE"/>
    <property type="match status" value="1"/>
</dbReference>
<feature type="domain" description="Sieve element occlusion C-terminal" evidence="1">
    <location>
        <begin position="153"/>
        <end position="310"/>
    </location>
</feature>
<dbReference type="PANTHER" id="PTHR33232:SF18">
    <property type="entry name" value="PROTEIN SIEVE ELEMENT OCCLUSION B-LIKE"/>
    <property type="match status" value="1"/>
</dbReference>
<reference evidence="2" key="1">
    <citation type="submission" date="2018-02" db="EMBL/GenBank/DDBJ databases">
        <authorList>
            <person name="Cohen D.B."/>
            <person name="Kent A.D."/>
        </authorList>
    </citation>
    <scope>NUCLEOTIDE SEQUENCE</scope>
</reference>
<dbReference type="EMBL" id="OIVN01000007">
    <property type="protein sequence ID" value="SPC72459.1"/>
    <property type="molecule type" value="Genomic_DNA"/>
</dbReference>
<dbReference type="InterPro" id="IPR039299">
    <property type="entry name" value="SEOA"/>
</dbReference>
<dbReference type="GO" id="GO:0010088">
    <property type="term" value="P:phloem development"/>
    <property type="evidence" value="ECO:0007669"/>
    <property type="project" value="InterPro"/>
</dbReference>
<accession>A0A2N9ED31</accession>
<gene>
    <name evidence="2" type="ORF">FSB_LOCUS341</name>
</gene>
<evidence type="ECO:0000259" key="1">
    <source>
        <dbReference type="Pfam" id="PF14577"/>
    </source>
</evidence>
<evidence type="ECO:0000313" key="2">
    <source>
        <dbReference type="EMBL" id="SPC72459.1"/>
    </source>
</evidence>
<proteinExistence type="predicted"/>
<dbReference type="InterPro" id="IPR027944">
    <property type="entry name" value="SEO_C"/>
</dbReference>
<dbReference type="Pfam" id="PF14577">
    <property type="entry name" value="SEO_C"/>
    <property type="match status" value="1"/>
</dbReference>
<organism evidence="2">
    <name type="scientific">Fagus sylvatica</name>
    <name type="common">Beechnut</name>
    <dbReference type="NCBI Taxonomy" id="28930"/>
    <lineage>
        <taxon>Eukaryota</taxon>
        <taxon>Viridiplantae</taxon>
        <taxon>Streptophyta</taxon>
        <taxon>Embryophyta</taxon>
        <taxon>Tracheophyta</taxon>
        <taxon>Spermatophyta</taxon>
        <taxon>Magnoliopsida</taxon>
        <taxon>eudicotyledons</taxon>
        <taxon>Gunneridae</taxon>
        <taxon>Pentapetalae</taxon>
        <taxon>rosids</taxon>
        <taxon>fabids</taxon>
        <taxon>Fagales</taxon>
        <taxon>Fagaceae</taxon>
        <taxon>Fagus</taxon>
    </lineage>
</organism>
<protein>
    <recommendedName>
        <fullName evidence="1">Sieve element occlusion C-terminal domain-containing protein</fullName>
    </recommendedName>
</protein>
<dbReference type="AlphaFoldDB" id="A0A2N9ED31"/>
<name>A0A2N9ED31_FAGSY</name>